<proteinExistence type="inferred from homology"/>
<dbReference type="InterPro" id="IPR020568">
    <property type="entry name" value="Ribosomal_Su5_D2-typ_SF"/>
</dbReference>
<dbReference type="GO" id="GO:0003735">
    <property type="term" value="F:structural constituent of ribosome"/>
    <property type="evidence" value="ECO:0007669"/>
    <property type="project" value="InterPro"/>
</dbReference>
<evidence type="ECO:0000313" key="7">
    <source>
        <dbReference type="EMBL" id="PIR87784.1"/>
    </source>
</evidence>
<dbReference type="NCBIfam" id="NF001099">
    <property type="entry name" value="PRK00132.1"/>
    <property type="match status" value="1"/>
</dbReference>
<evidence type="ECO:0000256" key="3">
    <source>
        <dbReference type="ARBA" id="ARBA00023274"/>
    </source>
</evidence>
<evidence type="ECO:0000256" key="5">
    <source>
        <dbReference type="HAMAP-Rule" id="MF_00532"/>
    </source>
</evidence>
<dbReference type="FunFam" id="3.30.230.10:FF:000001">
    <property type="entry name" value="30S ribosomal protein S9"/>
    <property type="match status" value="1"/>
</dbReference>
<keyword evidence="2 5" id="KW-0689">Ribosomal protein</keyword>
<comment type="caution">
    <text evidence="7">The sequence shown here is derived from an EMBL/GenBank/DDBJ whole genome shotgun (WGS) entry which is preliminary data.</text>
</comment>
<feature type="region of interest" description="Disordered" evidence="6">
    <location>
        <begin position="1"/>
        <end position="35"/>
    </location>
</feature>
<organism evidence="7 8">
    <name type="scientific">Candidatus Harrisonbacteria bacterium CG10_big_fil_rev_8_21_14_0_10_45_28</name>
    <dbReference type="NCBI Taxonomy" id="1974586"/>
    <lineage>
        <taxon>Bacteria</taxon>
        <taxon>Candidatus Harrisoniibacteriota</taxon>
    </lineage>
</organism>
<dbReference type="GO" id="GO:0005737">
    <property type="term" value="C:cytoplasm"/>
    <property type="evidence" value="ECO:0007669"/>
    <property type="project" value="UniProtKB-ARBA"/>
</dbReference>
<dbReference type="SUPFAM" id="SSF54211">
    <property type="entry name" value="Ribosomal protein S5 domain 2-like"/>
    <property type="match status" value="1"/>
</dbReference>
<protein>
    <recommendedName>
        <fullName evidence="4 5">Small ribosomal subunit protein uS9</fullName>
    </recommendedName>
</protein>
<keyword evidence="3 5" id="KW-0687">Ribonucleoprotein</keyword>
<feature type="compositionally biased region" description="Basic residues" evidence="6">
    <location>
        <begin position="1"/>
        <end position="14"/>
    </location>
</feature>
<evidence type="ECO:0000256" key="6">
    <source>
        <dbReference type="SAM" id="MobiDB-lite"/>
    </source>
</evidence>
<dbReference type="GO" id="GO:0003723">
    <property type="term" value="F:RNA binding"/>
    <property type="evidence" value="ECO:0007669"/>
    <property type="project" value="TreeGrafter"/>
</dbReference>
<reference evidence="8" key="1">
    <citation type="submission" date="2017-09" db="EMBL/GenBank/DDBJ databases">
        <title>Depth-based differentiation of microbial function through sediment-hosted aquifers and enrichment of novel symbionts in the deep terrestrial subsurface.</title>
        <authorList>
            <person name="Probst A.J."/>
            <person name="Ladd B."/>
            <person name="Jarett J.K."/>
            <person name="Geller-Mcgrath D.E."/>
            <person name="Sieber C.M.K."/>
            <person name="Emerson J.B."/>
            <person name="Anantharaman K."/>
            <person name="Thomas B.C."/>
            <person name="Malmstrom R."/>
            <person name="Stieglmeier M."/>
            <person name="Klingl A."/>
            <person name="Woyke T."/>
            <person name="Ryan C.M."/>
            <person name="Banfield J.F."/>
        </authorList>
    </citation>
    <scope>NUCLEOTIDE SEQUENCE [LARGE SCALE GENOMIC DNA]</scope>
</reference>
<feature type="compositionally biased region" description="Basic residues" evidence="6">
    <location>
        <begin position="136"/>
        <end position="150"/>
    </location>
</feature>
<dbReference type="HAMAP" id="MF_00532_B">
    <property type="entry name" value="Ribosomal_uS9_B"/>
    <property type="match status" value="1"/>
</dbReference>
<gene>
    <name evidence="5" type="primary">rpsI</name>
    <name evidence="7" type="ORF">COU10_02840</name>
</gene>
<dbReference type="GO" id="GO:0015935">
    <property type="term" value="C:small ribosomal subunit"/>
    <property type="evidence" value="ECO:0007669"/>
    <property type="project" value="TreeGrafter"/>
</dbReference>
<dbReference type="InterPro" id="IPR014721">
    <property type="entry name" value="Ribsml_uS5_D2-typ_fold_subgr"/>
</dbReference>
<dbReference type="AlphaFoldDB" id="A0A2H0UMZ8"/>
<comment type="similarity">
    <text evidence="1 5">Belongs to the universal ribosomal protein uS9 family.</text>
</comment>
<evidence type="ECO:0000313" key="8">
    <source>
        <dbReference type="Proteomes" id="UP000230903"/>
    </source>
</evidence>
<dbReference type="InterPro" id="IPR023035">
    <property type="entry name" value="Ribosomal_uS9_bac/plastid"/>
</dbReference>
<name>A0A2H0UMZ8_9BACT</name>
<dbReference type="PANTHER" id="PTHR21569:SF1">
    <property type="entry name" value="SMALL RIBOSOMAL SUBUNIT PROTEIN US9M"/>
    <property type="match status" value="1"/>
</dbReference>
<dbReference type="PANTHER" id="PTHR21569">
    <property type="entry name" value="RIBOSOMAL PROTEIN S9"/>
    <property type="match status" value="1"/>
</dbReference>
<accession>A0A2H0UMZ8</accession>
<dbReference type="EMBL" id="PFBC01000044">
    <property type="protein sequence ID" value="PIR87784.1"/>
    <property type="molecule type" value="Genomic_DNA"/>
</dbReference>
<dbReference type="Pfam" id="PF00380">
    <property type="entry name" value="Ribosomal_S9"/>
    <property type="match status" value="1"/>
</dbReference>
<feature type="region of interest" description="Disordered" evidence="6">
    <location>
        <begin position="131"/>
        <end position="150"/>
    </location>
</feature>
<evidence type="ECO:0000256" key="4">
    <source>
        <dbReference type="ARBA" id="ARBA00035259"/>
    </source>
</evidence>
<dbReference type="GO" id="GO:0006412">
    <property type="term" value="P:translation"/>
    <property type="evidence" value="ECO:0007669"/>
    <property type="project" value="UniProtKB-UniRule"/>
</dbReference>
<evidence type="ECO:0000256" key="2">
    <source>
        <dbReference type="ARBA" id="ARBA00022980"/>
    </source>
</evidence>
<dbReference type="InterPro" id="IPR000754">
    <property type="entry name" value="Ribosomal_uS9"/>
</dbReference>
<dbReference type="Gene3D" id="3.30.230.10">
    <property type="match status" value="1"/>
</dbReference>
<sequence>MAIRKSQKLKKAPARKPEKVPAGKYETGRGGRKSATAQVRIYPGAKGITINNKDYKAYFPSPKQQYAVLAPLELTDIKSAVGVTVVVHGSGITGQAEAIRHGIAQALAKHDPELRKKLKREGFLSRDARVVERKKPGLKKARRRPQWSKR</sequence>
<evidence type="ECO:0000256" key="1">
    <source>
        <dbReference type="ARBA" id="ARBA00005251"/>
    </source>
</evidence>
<feature type="compositionally biased region" description="Basic and acidic residues" evidence="6">
    <location>
        <begin position="15"/>
        <end position="29"/>
    </location>
</feature>
<dbReference type="Proteomes" id="UP000230903">
    <property type="component" value="Unassembled WGS sequence"/>
</dbReference>